<dbReference type="Proteomes" id="UP001595699">
    <property type="component" value="Unassembled WGS sequence"/>
</dbReference>
<keyword evidence="2" id="KW-1185">Reference proteome</keyword>
<evidence type="ECO:0000313" key="1">
    <source>
        <dbReference type="EMBL" id="MFC3764629.1"/>
    </source>
</evidence>
<name>A0ABV7YIL2_9ACTN</name>
<organism evidence="1 2">
    <name type="scientific">Tenggerimyces flavus</name>
    <dbReference type="NCBI Taxonomy" id="1708749"/>
    <lineage>
        <taxon>Bacteria</taxon>
        <taxon>Bacillati</taxon>
        <taxon>Actinomycetota</taxon>
        <taxon>Actinomycetes</taxon>
        <taxon>Propionibacteriales</taxon>
        <taxon>Nocardioidaceae</taxon>
        <taxon>Tenggerimyces</taxon>
    </lineage>
</organism>
<dbReference type="Pfam" id="PF19458">
    <property type="entry name" value="DUF5995"/>
    <property type="match status" value="1"/>
</dbReference>
<gene>
    <name evidence="1" type="ORF">ACFOUW_27575</name>
</gene>
<comment type="caution">
    <text evidence="1">The sequence shown here is derived from an EMBL/GenBank/DDBJ whole genome shotgun (WGS) entry which is preliminary data.</text>
</comment>
<evidence type="ECO:0000313" key="2">
    <source>
        <dbReference type="Proteomes" id="UP001595699"/>
    </source>
</evidence>
<proteinExistence type="predicted"/>
<accession>A0ABV7YIL2</accession>
<dbReference type="EMBL" id="JBHRZH010000030">
    <property type="protein sequence ID" value="MFC3764629.1"/>
    <property type="molecule type" value="Genomic_DNA"/>
</dbReference>
<reference evidence="2" key="1">
    <citation type="journal article" date="2019" name="Int. J. Syst. Evol. Microbiol.">
        <title>The Global Catalogue of Microorganisms (GCM) 10K type strain sequencing project: providing services to taxonomists for standard genome sequencing and annotation.</title>
        <authorList>
            <consortium name="The Broad Institute Genomics Platform"/>
            <consortium name="The Broad Institute Genome Sequencing Center for Infectious Disease"/>
            <person name="Wu L."/>
            <person name="Ma J."/>
        </authorList>
    </citation>
    <scope>NUCLEOTIDE SEQUENCE [LARGE SCALE GENOMIC DNA]</scope>
    <source>
        <strain evidence="2">CGMCC 4.7241</strain>
    </source>
</reference>
<sequence length="245" mass="27586">MPGFESIDALVARMEEQLKPLERDGDPRQYFHGTYLRTTKAVGAEVAVGGFRDNPWVERWDLAFAQLYLDALEAPRPPRPWAVAFDAAPDLPPLRHVLLGMNAHINYDLPQALLAVIDDAEFDDAALLERREADHRHIDLVLADRVEGETRERIAAGAHLSLLDRVLLPWNKLGTKRFLAESRHKVWSNTTVLAQARRAGPSDYRARLEELEGLVAHRVTELTRPGQVILQLAVQGFGVQLKSTR</sequence>
<dbReference type="InterPro" id="IPR046037">
    <property type="entry name" value="DUF5995"/>
</dbReference>
<protein>
    <submittedName>
        <fullName evidence="1">DUF5995 family protein</fullName>
    </submittedName>
</protein>
<dbReference type="RefSeq" id="WP_205116333.1">
    <property type="nucleotide sequence ID" value="NZ_JAFBCM010000001.1"/>
</dbReference>